<dbReference type="Proteomes" id="UP000230390">
    <property type="component" value="Unassembled WGS sequence"/>
</dbReference>
<feature type="region of interest" description="Disordered" evidence="1">
    <location>
        <begin position="254"/>
        <end position="274"/>
    </location>
</feature>
<name>A0A2G8T9Y3_9BURK</name>
<dbReference type="AlphaFoldDB" id="A0A2G8T9Y3"/>
<feature type="domain" description="GAF" evidence="2">
    <location>
        <begin position="28"/>
        <end position="147"/>
    </location>
</feature>
<accession>A0A2G8T9Y3</accession>
<reference evidence="3 4" key="1">
    <citation type="submission" date="2017-10" db="EMBL/GenBank/DDBJ databases">
        <title>Massilia psychrophilum sp. nov., a novel purple-pigmented bacterium isolated from Tianshan glacier, Xinjiang Municipality, China.</title>
        <authorList>
            <person name="Wang H."/>
        </authorList>
    </citation>
    <scope>NUCLEOTIDE SEQUENCE [LARGE SCALE GENOMIC DNA]</scope>
    <source>
        <strain evidence="3 4">JCM 30074</strain>
    </source>
</reference>
<proteinExistence type="predicted"/>
<dbReference type="Pfam" id="PF01590">
    <property type="entry name" value="GAF"/>
    <property type="match status" value="1"/>
</dbReference>
<comment type="caution">
    <text evidence="3">The sequence shown here is derived from an EMBL/GenBank/DDBJ whole genome shotgun (WGS) entry which is preliminary data.</text>
</comment>
<gene>
    <name evidence="3" type="ORF">CR105_22085</name>
</gene>
<dbReference type="EMBL" id="PDOC01000020">
    <property type="protein sequence ID" value="PIL42804.1"/>
    <property type="molecule type" value="Genomic_DNA"/>
</dbReference>
<keyword evidence="4" id="KW-1185">Reference proteome</keyword>
<feature type="compositionally biased region" description="Polar residues" evidence="1">
    <location>
        <begin position="259"/>
        <end position="274"/>
    </location>
</feature>
<dbReference type="InterPro" id="IPR003018">
    <property type="entry name" value="GAF"/>
</dbReference>
<evidence type="ECO:0000256" key="1">
    <source>
        <dbReference type="SAM" id="MobiDB-lite"/>
    </source>
</evidence>
<evidence type="ECO:0000313" key="4">
    <source>
        <dbReference type="Proteomes" id="UP000230390"/>
    </source>
</evidence>
<evidence type="ECO:0000259" key="2">
    <source>
        <dbReference type="Pfam" id="PF01590"/>
    </source>
</evidence>
<dbReference type="SUPFAM" id="SSF55781">
    <property type="entry name" value="GAF domain-like"/>
    <property type="match status" value="1"/>
</dbReference>
<organism evidence="3 4">
    <name type="scientific">Massilia eurypsychrophila</name>
    <dbReference type="NCBI Taxonomy" id="1485217"/>
    <lineage>
        <taxon>Bacteria</taxon>
        <taxon>Pseudomonadati</taxon>
        <taxon>Pseudomonadota</taxon>
        <taxon>Betaproteobacteria</taxon>
        <taxon>Burkholderiales</taxon>
        <taxon>Oxalobacteraceae</taxon>
        <taxon>Telluria group</taxon>
        <taxon>Massilia</taxon>
    </lineage>
</organism>
<evidence type="ECO:0000313" key="3">
    <source>
        <dbReference type="EMBL" id="PIL42804.1"/>
    </source>
</evidence>
<protein>
    <recommendedName>
        <fullName evidence="2">GAF domain-containing protein</fullName>
    </recommendedName>
</protein>
<sequence length="274" mass="29629">MGSAINMSENEVLRLCNEFARVESRGSMEECLDELSGLAARILGAKACTILLLSEEDVARAGLRDGPTFGLLSDRLASRTSLPQPLTPHGAQIVSMVRGGHGEMESMVSPIVLRDRIIGVVHACLPLHVNGFTNADLNLFGMITPLITKSIQVIQLQYVLKSRFAQIALTKSNESSVRDLISGVLQSPNQIARILAKSFYREMLNAGFNTAQIIFAATEVISELSVSLRKHSASKKNRDRRAEEALELVFTSMGESPGALSQPSPVNARSNVAA</sequence>